<accession>A0A917X1Z1</accession>
<dbReference type="InterPro" id="IPR024072">
    <property type="entry name" value="DHFR-like_dom_sf"/>
</dbReference>
<feature type="domain" description="Bacterial bifunctional deaminase-reductase C-terminal" evidence="1">
    <location>
        <begin position="29"/>
        <end position="168"/>
    </location>
</feature>
<proteinExistence type="predicted"/>
<organism evidence="2 3">
    <name type="scientific">Micromonospora sonchi</name>
    <dbReference type="NCBI Taxonomy" id="1763543"/>
    <lineage>
        <taxon>Bacteria</taxon>
        <taxon>Bacillati</taxon>
        <taxon>Actinomycetota</taxon>
        <taxon>Actinomycetes</taxon>
        <taxon>Micromonosporales</taxon>
        <taxon>Micromonosporaceae</taxon>
        <taxon>Micromonospora</taxon>
    </lineage>
</organism>
<gene>
    <name evidence="2" type="ORF">GCM10011608_44080</name>
</gene>
<dbReference type="RefSeq" id="WP_189047357.1">
    <property type="nucleotide sequence ID" value="NZ_BMNB01000023.1"/>
</dbReference>
<reference evidence="2" key="1">
    <citation type="journal article" date="2014" name="Int. J. Syst. Evol. Microbiol.">
        <title>Complete genome sequence of Corynebacterium casei LMG S-19264T (=DSM 44701T), isolated from a smear-ripened cheese.</title>
        <authorList>
            <consortium name="US DOE Joint Genome Institute (JGI-PGF)"/>
            <person name="Walter F."/>
            <person name="Albersmeier A."/>
            <person name="Kalinowski J."/>
            <person name="Ruckert C."/>
        </authorList>
    </citation>
    <scope>NUCLEOTIDE SEQUENCE</scope>
    <source>
        <strain evidence="2">CGMCC 4.7312</strain>
    </source>
</reference>
<dbReference type="Proteomes" id="UP000608890">
    <property type="component" value="Unassembled WGS sequence"/>
</dbReference>
<comment type="caution">
    <text evidence="2">The sequence shown here is derived from an EMBL/GenBank/DDBJ whole genome shotgun (WGS) entry which is preliminary data.</text>
</comment>
<dbReference type="Gene3D" id="3.40.430.10">
    <property type="entry name" value="Dihydrofolate Reductase, subunit A"/>
    <property type="match status" value="1"/>
</dbReference>
<evidence type="ECO:0000259" key="1">
    <source>
        <dbReference type="Pfam" id="PF01872"/>
    </source>
</evidence>
<evidence type="ECO:0000313" key="3">
    <source>
        <dbReference type="Proteomes" id="UP000608890"/>
    </source>
</evidence>
<dbReference type="Pfam" id="PF01872">
    <property type="entry name" value="RibD_C"/>
    <property type="match status" value="1"/>
</dbReference>
<dbReference type="GO" id="GO:0008703">
    <property type="term" value="F:5-amino-6-(5-phosphoribosylamino)uracil reductase activity"/>
    <property type="evidence" value="ECO:0007669"/>
    <property type="project" value="InterPro"/>
</dbReference>
<dbReference type="InterPro" id="IPR002734">
    <property type="entry name" value="RibDG_C"/>
</dbReference>
<dbReference type="GO" id="GO:0009231">
    <property type="term" value="P:riboflavin biosynthetic process"/>
    <property type="evidence" value="ECO:0007669"/>
    <property type="project" value="InterPro"/>
</dbReference>
<dbReference type="SUPFAM" id="SSF53597">
    <property type="entry name" value="Dihydrofolate reductase-like"/>
    <property type="match status" value="1"/>
</dbReference>
<dbReference type="EMBL" id="BMNB01000023">
    <property type="protein sequence ID" value="GGM54285.1"/>
    <property type="molecule type" value="Genomic_DNA"/>
</dbReference>
<reference evidence="2" key="2">
    <citation type="submission" date="2020-09" db="EMBL/GenBank/DDBJ databases">
        <authorList>
            <person name="Sun Q."/>
            <person name="Zhou Y."/>
        </authorList>
    </citation>
    <scope>NUCLEOTIDE SEQUENCE</scope>
    <source>
        <strain evidence="2">CGMCC 4.7312</strain>
    </source>
</reference>
<keyword evidence="3" id="KW-1185">Reference proteome</keyword>
<evidence type="ECO:0000313" key="2">
    <source>
        <dbReference type="EMBL" id="GGM54285.1"/>
    </source>
</evidence>
<dbReference type="PANTHER" id="PTHR38011">
    <property type="entry name" value="DIHYDROFOLATE REDUCTASE FAMILY PROTEIN (AFU_ORTHOLOGUE AFUA_8G06820)"/>
    <property type="match status" value="1"/>
</dbReference>
<dbReference type="AlphaFoldDB" id="A0A917X1Z1"/>
<sequence length="179" mass="19943">MGKAIISVQLSADASIGPSIGWYEPNGEHETAAEDELNLADAMLLGRKTYEALAPIWMSSTGRFADRVNSLPKYVAATSLAEPLDWNATLIKGDLVEQVRQFKTRHDGNLLTYGCGEFAFALVQHGLVDEVQFWVHPVVWNEQARPFHGLGRIRMNLKDCTVFRNGVVRHTYEPVSVDT</sequence>
<dbReference type="InterPro" id="IPR050765">
    <property type="entry name" value="Riboflavin_Biosynth_HTPR"/>
</dbReference>
<dbReference type="PANTHER" id="PTHR38011:SF2">
    <property type="entry name" value="BIFUNCTIONAL DEAMINASE-REDUCTASE DOMAIN PROTEIN"/>
    <property type="match status" value="1"/>
</dbReference>
<protein>
    <submittedName>
        <fullName evidence="2">Deaminase</fullName>
    </submittedName>
</protein>
<name>A0A917X1Z1_9ACTN</name>